<dbReference type="CDD" id="cd18799">
    <property type="entry name" value="SF2_C_EcoAI-like"/>
    <property type="match status" value="1"/>
</dbReference>
<dbReference type="Pfam" id="PF00271">
    <property type="entry name" value="Helicase_C"/>
    <property type="match status" value="1"/>
</dbReference>
<dbReference type="GO" id="GO:0016887">
    <property type="term" value="F:ATP hydrolysis activity"/>
    <property type="evidence" value="ECO:0007669"/>
    <property type="project" value="TreeGrafter"/>
</dbReference>
<dbReference type="CDD" id="cd18032">
    <property type="entry name" value="DEXHc_RE_I_III_res"/>
    <property type="match status" value="1"/>
</dbReference>
<dbReference type="AlphaFoldDB" id="A0A6J6TV99"/>
<dbReference type="InterPro" id="IPR001650">
    <property type="entry name" value="Helicase_C-like"/>
</dbReference>
<dbReference type="PROSITE" id="PS51194">
    <property type="entry name" value="HELICASE_CTER"/>
    <property type="match status" value="1"/>
</dbReference>
<dbReference type="Gene3D" id="3.40.50.300">
    <property type="entry name" value="P-loop containing nucleotide triphosphate hydrolases"/>
    <property type="match status" value="2"/>
</dbReference>
<dbReference type="InterPro" id="IPR027417">
    <property type="entry name" value="P-loop_NTPase"/>
</dbReference>
<dbReference type="SMART" id="SM00490">
    <property type="entry name" value="HELICc"/>
    <property type="match status" value="1"/>
</dbReference>
<dbReference type="EMBL" id="CAEZYW010000207">
    <property type="protein sequence ID" value="CAB4750594.1"/>
    <property type="molecule type" value="Genomic_DNA"/>
</dbReference>
<evidence type="ECO:0000313" key="3">
    <source>
        <dbReference type="EMBL" id="CAB4750594.1"/>
    </source>
</evidence>
<protein>
    <submittedName>
        <fullName evidence="3">Unannotated protein</fullName>
    </submittedName>
</protein>
<feature type="domain" description="Helicase C-terminal" evidence="2">
    <location>
        <begin position="558"/>
        <end position="710"/>
    </location>
</feature>
<feature type="domain" description="Helicase ATP-binding" evidence="1">
    <location>
        <begin position="340"/>
        <end position="491"/>
    </location>
</feature>
<organism evidence="3">
    <name type="scientific">freshwater metagenome</name>
    <dbReference type="NCBI Taxonomy" id="449393"/>
    <lineage>
        <taxon>unclassified sequences</taxon>
        <taxon>metagenomes</taxon>
        <taxon>ecological metagenomes</taxon>
    </lineage>
</organism>
<sequence length="861" mass="96765">MDESVGQLEEGLYENIISRALEMDLQRAQAAGLHVEREQLRDAEGPRALSAYFQRILEEHLADLDDNDRVLAVNHLINELDGRASDGGESDLVTTGPKPLLTLVASGQGGLTTWQPARPEIPLSSSDLLMNNRQGPSMSRSLASEMASANEISIIVSFIMWSGVRLLLPGLREAIDRGARVRVLTTTYMGATQVRAVDALIEVGAEVRINYDTQGTRLHAKGWLFERHSGLSTAYVGSSNMSHAAMNVGQEWNVRMSAVETPHLLHKFRAVFTSFWDNPGNGFEIYDPATRPSDRDRLASALGLARGGTVQAPLNVDEILPYDIEPLPFQQEMLEDLDREREVFGRRRNLVVAATGTGKTLLAAFDYRRLVRRQEEEGVERRRPRLLYVAHRAEILRQARRAFRHVLRDPNFGELLVDGETPQSNEFVFASIQSMNESRLRALEPRYYDYIVMDEFHHAEARTWSRLLEVVDPKILIGLTATPERADGKDILHWFDGHTATEIRLWEALERNLLVPFHYFGQGDESLDFRGVTWSGGKYNTAELEGVLTGDDALMHRVVNQIVDKVADPRVMRALVFAVSISHARYVAQFLESRGLRAQALTSEEGSPERQEAVRKLRSGEIQALVTVDLFNEGVDIPEVDTVVLLRPTESQTVFLQQLGRGLRHSANKDVLTVLDFVGMQNKKFRYDLRFQSLTGTSRAKIEKAVESGFPYLPSGCSIQLDKIASSIILENIRASMPNRARELVRDIRECVPVASPIEGSLHRFLEVSGRELSDIYCDRKRSWTGLLRQAGRSIGDSSPLEQYLLSRVNALVHVDDVPRIEAYRALVSGAVVHLDDQESALYATMLHHTLWSPAKREWRG</sequence>
<dbReference type="PROSITE" id="PS51192">
    <property type="entry name" value="HELICASE_ATP_BIND_1"/>
    <property type="match status" value="1"/>
</dbReference>
<dbReference type="GO" id="GO:0003677">
    <property type="term" value="F:DNA binding"/>
    <property type="evidence" value="ECO:0007669"/>
    <property type="project" value="InterPro"/>
</dbReference>
<name>A0A6J6TV99_9ZZZZ</name>
<dbReference type="InterPro" id="IPR025202">
    <property type="entry name" value="PLD-like_dom"/>
</dbReference>
<evidence type="ECO:0000259" key="1">
    <source>
        <dbReference type="PROSITE" id="PS51192"/>
    </source>
</evidence>
<dbReference type="PANTHER" id="PTHR47962">
    <property type="entry name" value="ATP-DEPENDENT HELICASE LHR-RELATED-RELATED"/>
    <property type="match status" value="1"/>
</dbReference>
<proteinExistence type="predicted"/>
<dbReference type="Pfam" id="PF04851">
    <property type="entry name" value="ResIII"/>
    <property type="match status" value="1"/>
</dbReference>
<dbReference type="Pfam" id="PF13091">
    <property type="entry name" value="PLDc_2"/>
    <property type="match status" value="1"/>
</dbReference>
<dbReference type="SUPFAM" id="SSF52540">
    <property type="entry name" value="P-loop containing nucleoside triphosphate hydrolases"/>
    <property type="match status" value="1"/>
</dbReference>
<dbReference type="InterPro" id="IPR006935">
    <property type="entry name" value="Helicase/UvrB_N"/>
</dbReference>
<dbReference type="SMART" id="SM00487">
    <property type="entry name" value="DEXDc"/>
    <property type="match status" value="1"/>
</dbReference>
<reference evidence="3" key="1">
    <citation type="submission" date="2020-05" db="EMBL/GenBank/DDBJ databases">
        <authorList>
            <person name="Chiriac C."/>
            <person name="Salcher M."/>
            <person name="Ghai R."/>
            <person name="Kavagutti S V."/>
        </authorList>
    </citation>
    <scope>NUCLEOTIDE SEQUENCE</scope>
</reference>
<dbReference type="GO" id="GO:0005524">
    <property type="term" value="F:ATP binding"/>
    <property type="evidence" value="ECO:0007669"/>
    <property type="project" value="InterPro"/>
</dbReference>
<gene>
    <name evidence="3" type="ORF">UFOPK2786_01270</name>
</gene>
<dbReference type="PANTHER" id="PTHR47962:SF7">
    <property type="entry name" value="MITOCHONDRIAL ATP-DEPENDENT HELICASE IRC3-RELATED"/>
    <property type="match status" value="1"/>
</dbReference>
<dbReference type="InterPro" id="IPR014001">
    <property type="entry name" value="Helicase_ATP-bd"/>
</dbReference>
<dbReference type="InterPro" id="IPR052511">
    <property type="entry name" value="ATP-dep_Helicase"/>
</dbReference>
<dbReference type="Gene3D" id="3.30.870.10">
    <property type="entry name" value="Endonuclease Chain A"/>
    <property type="match status" value="1"/>
</dbReference>
<dbReference type="SUPFAM" id="SSF56024">
    <property type="entry name" value="Phospholipase D/nuclease"/>
    <property type="match status" value="1"/>
</dbReference>
<evidence type="ECO:0000259" key="2">
    <source>
        <dbReference type="PROSITE" id="PS51194"/>
    </source>
</evidence>
<accession>A0A6J6TV99</accession>